<evidence type="ECO:0008006" key="10">
    <source>
        <dbReference type="Google" id="ProtNLM"/>
    </source>
</evidence>
<proteinExistence type="inferred from homology"/>
<dbReference type="Pfam" id="PF03601">
    <property type="entry name" value="Cons_hypoth698"/>
    <property type="match status" value="2"/>
</dbReference>
<dbReference type="PANTHER" id="PTHR30106">
    <property type="entry name" value="INNER MEMBRANE PROTEIN YEIH-RELATED"/>
    <property type="match status" value="1"/>
</dbReference>
<feature type="transmembrane region" description="Helical" evidence="7">
    <location>
        <begin position="21"/>
        <end position="42"/>
    </location>
</feature>
<keyword evidence="9" id="KW-1185">Reference proteome</keyword>
<gene>
    <name evidence="8" type="ordered locus">Caci_1340</name>
</gene>
<feature type="transmembrane region" description="Helical" evidence="7">
    <location>
        <begin position="109"/>
        <end position="127"/>
    </location>
</feature>
<reference evidence="8 9" key="1">
    <citation type="journal article" date="2009" name="Stand. Genomic Sci.">
        <title>Complete genome sequence of Catenulispora acidiphila type strain (ID 139908).</title>
        <authorList>
            <person name="Copeland A."/>
            <person name="Lapidus A."/>
            <person name="Glavina Del Rio T."/>
            <person name="Nolan M."/>
            <person name="Lucas S."/>
            <person name="Chen F."/>
            <person name="Tice H."/>
            <person name="Cheng J.F."/>
            <person name="Bruce D."/>
            <person name="Goodwin L."/>
            <person name="Pitluck S."/>
            <person name="Mikhailova N."/>
            <person name="Pati A."/>
            <person name="Ivanova N."/>
            <person name="Mavromatis K."/>
            <person name="Chen A."/>
            <person name="Palaniappan K."/>
            <person name="Chain P."/>
            <person name="Land M."/>
            <person name="Hauser L."/>
            <person name="Chang Y.J."/>
            <person name="Jeffries C.D."/>
            <person name="Chertkov O."/>
            <person name="Brettin T."/>
            <person name="Detter J.C."/>
            <person name="Han C."/>
            <person name="Ali Z."/>
            <person name="Tindall B.J."/>
            <person name="Goker M."/>
            <person name="Bristow J."/>
            <person name="Eisen J.A."/>
            <person name="Markowitz V."/>
            <person name="Hugenholtz P."/>
            <person name="Kyrpides N.C."/>
            <person name="Klenk H.P."/>
        </authorList>
    </citation>
    <scope>NUCLEOTIDE SEQUENCE [LARGE SCALE GENOMIC DNA]</scope>
    <source>
        <strain evidence="9">DSM 44928 / JCM 14897 / NBRC 102108 / NRRL B-24433 / ID139908</strain>
    </source>
</reference>
<organism evidence="8 9">
    <name type="scientific">Catenulispora acidiphila (strain DSM 44928 / JCM 14897 / NBRC 102108 / NRRL B-24433 / ID139908)</name>
    <dbReference type="NCBI Taxonomy" id="479433"/>
    <lineage>
        <taxon>Bacteria</taxon>
        <taxon>Bacillati</taxon>
        <taxon>Actinomycetota</taxon>
        <taxon>Actinomycetes</taxon>
        <taxon>Catenulisporales</taxon>
        <taxon>Catenulisporaceae</taxon>
        <taxon>Catenulispora</taxon>
    </lineage>
</organism>
<feature type="transmembrane region" description="Helical" evidence="7">
    <location>
        <begin position="172"/>
        <end position="193"/>
    </location>
</feature>
<keyword evidence="3" id="KW-1003">Cell membrane</keyword>
<dbReference type="AlphaFoldDB" id="C7Q8J8"/>
<dbReference type="PANTHER" id="PTHR30106:SF2">
    <property type="entry name" value="UPF0324 INNER MEMBRANE PROTEIN YEIH"/>
    <property type="match status" value="1"/>
</dbReference>
<comment type="similarity">
    <text evidence="2">Belongs to the UPF0324 family.</text>
</comment>
<feature type="transmembrane region" description="Helical" evidence="7">
    <location>
        <begin position="363"/>
        <end position="382"/>
    </location>
</feature>
<comment type="subcellular location">
    <subcellularLocation>
        <location evidence="1">Cell membrane</location>
        <topology evidence="1">Multi-pass membrane protein</topology>
    </subcellularLocation>
</comment>
<dbReference type="Proteomes" id="UP000000851">
    <property type="component" value="Chromosome"/>
</dbReference>
<dbReference type="eggNOG" id="COG2855">
    <property type="taxonomic scope" value="Bacteria"/>
</dbReference>
<feature type="transmembrane region" description="Helical" evidence="7">
    <location>
        <begin position="329"/>
        <end position="351"/>
    </location>
</feature>
<dbReference type="GO" id="GO:0005886">
    <property type="term" value="C:plasma membrane"/>
    <property type="evidence" value="ECO:0007669"/>
    <property type="project" value="UniProtKB-SubCell"/>
</dbReference>
<dbReference type="STRING" id="479433.Caci_1340"/>
<accession>C7Q8J8</accession>
<feature type="transmembrane region" description="Helical" evidence="7">
    <location>
        <begin position="139"/>
        <end position="160"/>
    </location>
</feature>
<evidence type="ECO:0000256" key="3">
    <source>
        <dbReference type="ARBA" id="ARBA00022475"/>
    </source>
</evidence>
<evidence type="ECO:0000256" key="6">
    <source>
        <dbReference type="ARBA" id="ARBA00023136"/>
    </source>
</evidence>
<feature type="transmembrane region" description="Helical" evidence="7">
    <location>
        <begin position="48"/>
        <end position="73"/>
    </location>
</feature>
<sequence length="411" mass="41812">MRSSAISGYPASSRATRLGDVGKQGIPGLTLTAGAVAVAWFANRMWPAVSPLTAAVVLGVLAANLLPAAVMSAARPGLQVAAKQVMRLGIVLLGLQLALGDVLKLGWQTLVLVVAVVFATFFGTQWLGHRMGLPGRQPLLIATGFAICGASAVAAMEGVTRRPGESEDDPDPVLAVALVTLCGSLAILVLPLLRGPLGLHDPAVFGHWVGASVHDVGQVVAASSSGGAVAVNAAVVVKLMRVAMLAPMVAGTAVAWRRRTRAADEHKAAVVSGAQNRVLAGVGAGRQVGSFAADPIDPIDPIVPIGTEPEPVVPTAVPTASPTAKHPPIVPLFVVGFLAMIALRTTGVLPASALDVGKQLQDLFLAGGMFGLGTGVRLRELARTGAKPLLLGLASWALIASAAYIGVRLTS</sequence>
<keyword evidence="5 7" id="KW-1133">Transmembrane helix</keyword>
<evidence type="ECO:0000256" key="1">
    <source>
        <dbReference type="ARBA" id="ARBA00004651"/>
    </source>
</evidence>
<evidence type="ECO:0000256" key="4">
    <source>
        <dbReference type="ARBA" id="ARBA00022692"/>
    </source>
</evidence>
<evidence type="ECO:0000313" key="8">
    <source>
        <dbReference type="EMBL" id="ACU70263.1"/>
    </source>
</evidence>
<keyword evidence="4 7" id="KW-0812">Transmembrane</keyword>
<protein>
    <recommendedName>
        <fullName evidence="10">Membrane protein YeiH</fullName>
    </recommendedName>
</protein>
<name>C7Q8J8_CATAD</name>
<dbReference type="InterPro" id="IPR018383">
    <property type="entry name" value="UPF0324_pro"/>
</dbReference>
<evidence type="ECO:0000313" key="9">
    <source>
        <dbReference type="Proteomes" id="UP000000851"/>
    </source>
</evidence>
<dbReference type="KEGG" id="cai:Caci_1340"/>
<evidence type="ECO:0000256" key="2">
    <source>
        <dbReference type="ARBA" id="ARBA00007977"/>
    </source>
</evidence>
<dbReference type="InParanoid" id="C7Q8J8"/>
<dbReference type="EMBL" id="CP001700">
    <property type="protein sequence ID" value="ACU70263.1"/>
    <property type="molecule type" value="Genomic_DNA"/>
</dbReference>
<dbReference type="HOGENOM" id="CLU_033541_1_1_11"/>
<evidence type="ECO:0000256" key="5">
    <source>
        <dbReference type="ARBA" id="ARBA00022989"/>
    </source>
</evidence>
<feature type="transmembrane region" description="Helical" evidence="7">
    <location>
        <begin position="389"/>
        <end position="407"/>
    </location>
</feature>
<keyword evidence="6 7" id="KW-0472">Membrane</keyword>
<evidence type="ECO:0000256" key="7">
    <source>
        <dbReference type="SAM" id="Phobius"/>
    </source>
</evidence>
<feature type="transmembrane region" description="Helical" evidence="7">
    <location>
        <begin position="85"/>
        <end position="103"/>
    </location>
</feature>